<reference evidence="2" key="2">
    <citation type="submission" date="2015-01" db="EMBL/GenBank/DDBJ databases">
        <title>Evolutionary Origins and Diversification of the Mycorrhizal Mutualists.</title>
        <authorList>
            <consortium name="DOE Joint Genome Institute"/>
            <consortium name="Mycorrhizal Genomics Consortium"/>
            <person name="Kohler A."/>
            <person name="Kuo A."/>
            <person name="Nagy L.G."/>
            <person name="Floudas D."/>
            <person name="Copeland A."/>
            <person name="Barry K.W."/>
            <person name="Cichocki N."/>
            <person name="Veneault-Fourrey C."/>
            <person name="LaButti K."/>
            <person name="Lindquist E.A."/>
            <person name="Lipzen A."/>
            <person name="Lundell T."/>
            <person name="Morin E."/>
            <person name="Murat C."/>
            <person name="Riley R."/>
            <person name="Ohm R."/>
            <person name="Sun H."/>
            <person name="Tunlid A."/>
            <person name="Henrissat B."/>
            <person name="Grigoriev I.V."/>
            <person name="Hibbett D.S."/>
            <person name="Martin F."/>
        </authorList>
    </citation>
    <scope>NUCLEOTIDE SEQUENCE [LARGE SCALE GENOMIC DNA]</scope>
    <source>
        <strain evidence="2">Marx 270</strain>
    </source>
</reference>
<dbReference type="AlphaFoldDB" id="A0A0C3NMC8"/>
<dbReference type="EMBL" id="KN832045">
    <property type="protein sequence ID" value="KIN96473.1"/>
    <property type="molecule type" value="Genomic_DNA"/>
</dbReference>
<evidence type="ECO:0000313" key="1">
    <source>
        <dbReference type="EMBL" id="KIN96473.1"/>
    </source>
</evidence>
<keyword evidence="2" id="KW-1185">Reference proteome</keyword>
<dbReference type="STRING" id="870435.A0A0C3NMC8"/>
<dbReference type="HOGENOM" id="CLU_021164_0_1_1"/>
<dbReference type="Proteomes" id="UP000054217">
    <property type="component" value="Unassembled WGS sequence"/>
</dbReference>
<dbReference type="InParanoid" id="A0A0C3NMC8"/>
<gene>
    <name evidence="1" type="ORF">M404DRAFT_245299</name>
</gene>
<proteinExistence type="predicted"/>
<sequence>MHSCLCVDEILRLVFRCTEGRQTLCALARTCRAFNVPATDLIWETLEAVEPILQNLSSARIMTNTWHNHQYLTLGALSDDDWNTVRRLSSRVRRFHTFFNAVPLDCDYVVGVPKWFRFLASTQHASYLFRNLRALSLEVSTSLDMGRIDVTEFQPFLDFCSLLVGPHLSALRFDIPRIYSYLDISSIPGLYPNVRILSIERSCSGQTRVEKIPGEDVFPCSSAVSRLLHLEIVRCYVTTWELLGSFAQLNVLRQLWMHLPNGLGPMPESPTNNLFSQLRTLGICSESIVLCTNLLRRTSLSEVTEITLSTVSGDDFNISRTLTEVSSLILSRCKHLEFLWILSADPADDGDFDDDDDNDDEIVPPWPRPMLELYQAFPHLRVIALMAPPDLTLADSDLEDMVKSWPHLEAFHLFQYLERVCPTVHLTLRGVSTLLYHCPKLKHFTLPFDTTHVPEHGARLGDGTPVRNTAVRYMGVRALPVSESSDVAAYISTIMPNLEIVGVGHYEPGWHWICNQHQRKPVLRTDMSPEGLYSLITIGTVFDCDWNQMGDREWHLPESRWGRRQKEMRDDVCRDFTKSL</sequence>
<evidence type="ECO:0008006" key="3">
    <source>
        <dbReference type="Google" id="ProtNLM"/>
    </source>
</evidence>
<dbReference type="Gene3D" id="3.80.10.10">
    <property type="entry name" value="Ribonuclease Inhibitor"/>
    <property type="match status" value="1"/>
</dbReference>
<organism evidence="1 2">
    <name type="scientific">Pisolithus tinctorius Marx 270</name>
    <dbReference type="NCBI Taxonomy" id="870435"/>
    <lineage>
        <taxon>Eukaryota</taxon>
        <taxon>Fungi</taxon>
        <taxon>Dikarya</taxon>
        <taxon>Basidiomycota</taxon>
        <taxon>Agaricomycotina</taxon>
        <taxon>Agaricomycetes</taxon>
        <taxon>Agaricomycetidae</taxon>
        <taxon>Boletales</taxon>
        <taxon>Sclerodermatineae</taxon>
        <taxon>Pisolithaceae</taxon>
        <taxon>Pisolithus</taxon>
    </lineage>
</organism>
<reference evidence="1 2" key="1">
    <citation type="submission" date="2014-04" db="EMBL/GenBank/DDBJ databases">
        <authorList>
            <consortium name="DOE Joint Genome Institute"/>
            <person name="Kuo A."/>
            <person name="Kohler A."/>
            <person name="Costa M.D."/>
            <person name="Nagy L.G."/>
            <person name="Floudas D."/>
            <person name="Copeland A."/>
            <person name="Barry K.W."/>
            <person name="Cichocki N."/>
            <person name="Veneault-Fourrey C."/>
            <person name="LaButti K."/>
            <person name="Lindquist E.A."/>
            <person name="Lipzen A."/>
            <person name="Lundell T."/>
            <person name="Morin E."/>
            <person name="Murat C."/>
            <person name="Sun H."/>
            <person name="Tunlid A."/>
            <person name="Henrissat B."/>
            <person name="Grigoriev I.V."/>
            <person name="Hibbett D.S."/>
            <person name="Martin F."/>
            <person name="Nordberg H.P."/>
            <person name="Cantor M.N."/>
            <person name="Hua S.X."/>
        </authorList>
    </citation>
    <scope>NUCLEOTIDE SEQUENCE [LARGE SCALE GENOMIC DNA]</scope>
    <source>
        <strain evidence="1 2">Marx 270</strain>
    </source>
</reference>
<evidence type="ECO:0000313" key="2">
    <source>
        <dbReference type="Proteomes" id="UP000054217"/>
    </source>
</evidence>
<dbReference type="InterPro" id="IPR032675">
    <property type="entry name" value="LRR_dom_sf"/>
</dbReference>
<dbReference type="OrthoDB" id="3255541at2759"/>
<name>A0A0C3NMC8_PISTI</name>
<dbReference type="SUPFAM" id="SSF52047">
    <property type="entry name" value="RNI-like"/>
    <property type="match status" value="1"/>
</dbReference>
<protein>
    <recommendedName>
        <fullName evidence="3">F-box domain-containing protein</fullName>
    </recommendedName>
</protein>
<accession>A0A0C3NMC8</accession>